<evidence type="ECO:0000256" key="1">
    <source>
        <dbReference type="ARBA" id="ARBA00004236"/>
    </source>
</evidence>
<keyword evidence="4 7" id="KW-1133">Transmembrane helix</keyword>
<dbReference type="Proteomes" id="UP001597561">
    <property type="component" value="Unassembled WGS sequence"/>
</dbReference>
<keyword evidence="5 7" id="KW-0472">Membrane</keyword>
<keyword evidence="3 7" id="KW-0812">Transmembrane</keyword>
<dbReference type="EMBL" id="JBHUPG010000036">
    <property type="protein sequence ID" value="MFD2913716.1"/>
    <property type="molecule type" value="Genomic_DNA"/>
</dbReference>
<accession>A0ABW5ZP67</accession>
<comment type="subcellular location">
    <subcellularLocation>
        <location evidence="1">Cell membrane</location>
    </subcellularLocation>
</comment>
<dbReference type="RefSeq" id="WP_204729938.1">
    <property type="nucleotide sequence ID" value="NZ_JAFBDK010000012.1"/>
</dbReference>
<evidence type="ECO:0000256" key="7">
    <source>
        <dbReference type="SAM" id="Phobius"/>
    </source>
</evidence>
<evidence type="ECO:0000313" key="8">
    <source>
        <dbReference type="EMBL" id="MFD2913716.1"/>
    </source>
</evidence>
<name>A0ABW5ZP67_9BACL</name>
<organism evidence="8 9">
    <name type="scientific">Jeotgalibacillus terrae</name>
    <dbReference type="NCBI Taxonomy" id="587735"/>
    <lineage>
        <taxon>Bacteria</taxon>
        <taxon>Bacillati</taxon>
        <taxon>Bacillota</taxon>
        <taxon>Bacilli</taxon>
        <taxon>Bacillales</taxon>
        <taxon>Caryophanaceae</taxon>
        <taxon>Jeotgalibacillus</taxon>
    </lineage>
</organism>
<comment type="caution">
    <text evidence="8">The sequence shown here is derived from an EMBL/GenBank/DDBJ whole genome shotgun (WGS) entry which is preliminary data.</text>
</comment>
<dbReference type="Pfam" id="PF04347">
    <property type="entry name" value="FliO"/>
    <property type="match status" value="1"/>
</dbReference>
<keyword evidence="2" id="KW-1003">Cell membrane</keyword>
<evidence type="ECO:0000256" key="4">
    <source>
        <dbReference type="ARBA" id="ARBA00022989"/>
    </source>
</evidence>
<sequence length="212" mass="23570">MFQKLFVVLLLLAVLTGGEQILFASPGNVSDCMGDNPSEECAEQEVPALGEESEPEGINVWTFVRLIGALALVIILLYALLKFVNSKTKNYQQSRLIKNMGGTTLGGNRSVQIVKIADSYYVLGVGEDVNLIKEITSPEEMAELESYFDQDQPLAESPVIGLIGKMKNRKSGRKTDDQQSFGSLFKDQLDQHHAERKKVFERVKSKERNEDG</sequence>
<keyword evidence="8" id="KW-0282">Flagellum</keyword>
<feature type="transmembrane region" description="Helical" evidence="7">
    <location>
        <begin position="60"/>
        <end position="81"/>
    </location>
</feature>
<keyword evidence="8" id="KW-0969">Cilium</keyword>
<dbReference type="InterPro" id="IPR022781">
    <property type="entry name" value="Flagellar_biosynth_FliO"/>
</dbReference>
<feature type="region of interest" description="Disordered" evidence="6">
    <location>
        <begin position="166"/>
        <end position="212"/>
    </location>
</feature>
<evidence type="ECO:0000256" key="5">
    <source>
        <dbReference type="ARBA" id="ARBA00023136"/>
    </source>
</evidence>
<protein>
    <submittedName>
        <fullName evidence="8">Flagellar biosynthetic protein FliO</fullName>
    </submittedName>
</protein>
<proteinExistence type="predicted"/>
<keyword evidence="8" id="KW-0966">Cell projection</keyword>
<evidence type="ECO:0000256" key="3">
    <source>
        <dbReference type="ARBA" id="ARBA00022692"/>
    </source>
</evidence>
<keyword evidence="9" id="KW-1185">Reference proteome</keyword>
<feature type="compositionally biased region" description="Basic and acidic residues" evidence="6">
    <location>
        <begin position="187"/>
        <end position="212"/>
    </location>
</feature>
<evidence type="ECO:0000256" key="6">
    <source>
        <dbReference type="SAM" id="MobiDB-lite"/>
    </source>
</evidence>
<evidence type="ECO:0000313" key="9">
    <source>
        <dbReference type="Proteomes" id="UP001597561"/>
    </source>
</evidence>
<gene>
    <name evidence="8" type="ORF">ACFS5P_17650</name>
</gene>
<reference evidence="9" key="1">
    <citation type="journal article" date="2019" name="Int. J. Syst. Evol. Microbiol.">
        <title>The Global Catalogue of Microorganisms (GCM) 10K type strain sequencing project: providing services to taxonomists for standard genome sequencing and annotation.</title>
        <authorList>
            <consortium name="The Broad Institute Genomics Platform"/>
            <consortium name="The Broad Institute Genome Sequencing Center for Infectious Disease"/>
            <person name="Wu L."/>
            <person name="Ma J."/>
        </authorList>
    </citation>
    <scope>NUCLEOTIDE SEQUENCE [LARGE SCALE GENOMIC DNA]</scope>
    <source>
        <strain evidence="9">KCTC 13528</strain>
    </source>
</reference>
<evidence type="ECO:0000256" key="2">
    <source>
        <dbReference type="ARBA" id="ARBA00022475"/>
    </source>
</evidence>